<dbReference type="Gene3D" id="2.10.70.10">
    <property type="entry name" value="Complement Module, domain 1"/>
    <property type="match status" value="5"/>
</dbReference>
<dbReference type="GO" id="GO:0043159">
    <property type="term" value="C:acrosomal matrix"/>
    <property type="evidence" value="ECO:0007669"/>
    <property type="project" value="UniProtKB-ARBA"/>
</dbReference>
<sequence length="497" mass="55568">MHSPGIPHTLTKSSWMHREGDMAAWPFLPRGKASDPTLFQTTLVAFLIVTVLGDCGPPPILPFASPINQLYETKFETGASVKYTCKPGFKIVSSNHLTCAVNGAWIYNVFCEKKQCRNPGELINGKVEIVTDLLFGSVIKFSCSKGYLLIGSATSQCEIRGNGTDWSDSLPECLEITCHPPQIANGALISGFGPLYTYKDSIVIKCKKGYRLNGSSLILCDTNGEWYPSIPTCEHSGCTTLPDIPFASWEKNILTLKNLDGFEVGTELKYQCKPGYQPAPSEAQIITCQENRTWTLSKGCERVCCPTPDLENIKIISERKDFSSICTYAYGDYVYYMCEEGYYPISPDGRSLCQVDGMWNPVIPLCQPGKNAEGDCQFQSVSIKGVCLKPEIKHGKLSVEKNHYVEMEKLTLRCDSGYDIVGPQSIICLQNRTWYPEIPTCEKEVLKGCEQVQAGRKLMKCLPSHEDVKRALEVYKLSLEIKQLQEENNRWENTQKK</sequence>
<dbReference type="InterPro" id="IPR035976">
    <property type="entry name" value="Sushi/SCR/CCP_sf"/>
</dbReference>
<feature type="disulfide bond" evidence="9">
    <location>
        <begin position="206"/>
        <end position="233"/>
    </location>
</feature>
<evidence type="ECO:0000259" key="10">
    <source>
        <dbReference type="PROSITE" id="PS50923"/>
    </source>
</evidence>
<organism evidence="11 12">
    <name type="scientific">Jaculus jaculus</name>
    <name type="common">Lesser Egyptian jerboa</name>
    <dbReference type="NCBI Taxonomy" id="51337"/>
    <lineage>
        <taxon>Eukaryota</taxon>
        <taxon>Metazoa</taxon>
        <taxon>Chordata</taxon>
        <taxon>Craniata</taxon>
        <taxon>Vertebrata</taxon>
        <taxon>Euteleostomi</taxon>
        <taxon>Mammalia</taxon>
        <taxon>Eutheria</taxon>
        <taxon>Euarchontoglires</taxon>
        <taxon>Glires</taxon>
        <taxon>Rodentia</taxon>
        <taxon>Myomorpha</taxon>
        <taxon>Dipodoidea</taxon>
        <taxon>Dipodidae</taxon>
        <taxon>Dipodinae</taxon>
        <taxon>Jaculus</taxon>
    </lineage>
</organism>
<dbReference type="GO" id="GO:0007338">
    <property type="term" value="P:single fertilization"/>
    <property type="evidence" value="ECO:0007669"/>
    <property type="project" value="UniProtKB-KW"/>
</dbReference>
<dbReference type="Pfam" id="PF00084">
    <property type="entry name" value="Sushi"/>
    <property type="match status" value="6"/>
</dbReference>
<dbReference type="Proteomes" id="UP000694385">
    <property type="component" value="Unassembled WGS sequence"/>
</dbReference>
<protein>
    <recommendedName>
        <fullName evidence="8">Zona pellucida sperm-binding protein 3 receptor</fullName>
    </recommendedName>
</protein>
<feature type="domain" description="Sushi" evidence="10">
    <location>
        <begin position="236"/>
        <end position="302"/>
    </location>
</feature>
<feature type="disulfide bond" evidence="9">
    <location>
        <begin position="414"/>
        <end position="441"/>
    </location>
</feature>
<comment type="caution">
    <text evidence="9">Lacks conserved residue(s) required for the propagation of feature annotation.</text>
</comment>
<dbReference type="GO" id="GO:0043160">
    <property type="term" value="C:acrosomal lumen"/>
    <property type="evidence" value="ECO:0007669"/>
    <property type="project" value="UniProtKB-SubCell"/>
</dbReference>
<dbReference type="InterPro" id="IPR051277">
    <property type="entry name" value="SEZ6_CSMD_C4BPB_Regulators"/>
</dbReference>
<evidence type="ECO:0000256" key="8">
    <source>
        <dbReference type="ARBA" id="ARBA00073990"/>
    </source>
</evidence>
<evidence type="ECO:0000256" key="9">
    <source>
        <dbReference type="PROSITE-ProRule" id="PRU00302"/>
    </source>
</evidence>
<evidence type="ECO:0000256" key="7">
    <source>
        <dbReference type="ARBA" id="ARBA00060422"/>
    </source>
</evidence>
<dbReference type="FunFam" id="2.10.70.10:FF:000115">
    <property type="entry name" value="Zona pellucida sperm-binding protein 3 receptor"/>
    <property type="match status" value="1"/>
</dbReference>
<feature type="domain" description="Sushi" evidence="10">
    <location>
        <begin position="176"/>
        <end position="235"/>
    </location>
</feature>
<feature type="domain" description="Sushi" evidence="10">
    <location>
        <begin position="385"/>
        <end position="443"/>
    </location>
</feature>
<dbReference type="PANTHER" id="PTHR45656:SF15">
    <property type="entry name" value="SUSHI DOMAIN-CONTAINING PROTEIN"/>
    <property type="match status" value="1"/>
</dbReference>
<dbReference type="Gene3D" id="1.20.5.3730">
    <property type="match status" value="1"/>
</dbReference>
<dbReference type="PANTHER" id="PTHR45656">
    <property type="entry name" value="PROTEIN CBR-CLEC-78"/>
    <property type="match status" value="1"/>
</dbReference>
<keyword evidence="4 9" id="KW-1015">Disulfide bond</keyword>
<dbReference type="FunFam" id="2.10.70.10:FF:000055">
    <property type="entry name" value="Complement decay-accelerating factor, GPI-anchored"/>
    <property type="match status" value="1"/>
</dbReference>
<dbReference type="InterPro" id="IPR040514">
    <property type="entry name" value="C4bp_oligo"/>
</dbReference>
<reference evidence="11" key="2">
    <citation type="submission" date="2025-09" db="UniProtKB">
        <authorList>
            <consortium name="Ensembl"/>
        </authorList>
    </citation>
    <scope>IDENTIFICATION</scope>
</reference>
<feature type="domain" description="Sushi" evidence="10">
    <location>
        <begin position="114"/>
        <end position="175"/>
    </location>
</feature>
<proteinExistence type="predicted"/>
<evidence type="ECO:0000256" key="5">
    <source>
        <dbReference type="ARBA" id="ARBA00023180"/>
    </source>
</evidence>
<accession>A0A8C5LC11</accession>
<evidence type="ECO:0000313" key="12">
    <source>
        <dbReference type="Proteomes" id="UP000694385"/>
    </source>
</evidence>
<evidence type="ECO:0000256" key="3">
    <source>
        <dbReference type="ARBA" id="ARBA00022737"/>
    </source>
</evidence>
<feature type="domain" description="Sushi" evidence="10">
    <location>
        <begin position="303"/>
        <end position="368"/>
    </location>
</feature>
<keyword evidence="12" id="KW-1185">Reference proteome</keyword>
<dbReference type="PROSITE" id="PS50923">
    <property type="entry name" value="SUSHI"/>
    <property type="match status" value="6"/>
</dbReference>
<evidence type="ECO:0000256" key="4">
    <source>
        <dbReference type="ARBA" id="ARBA00023157"/>
    </source>
</evidence>
<dbReference type="Pfam" id="PF18453">
    <property type="entry name" value="C4bp_oligo"/>
    <property type="match status" value="1"/>
</dbReference>
<dbReference type="InterPro" id="IPR000436">
    <property type="entry name" value="Sushi_SCR_CCP_dom"/>
</dbReference>
<evidence type="ECO:0000256" key="1">
    <source>
        <dbReference type="ARBA" id="ARBA00022659"/>
    </source>
</evidence>
<comment type="subcellular location">
    <subcellularLocation>
        <location evidence="7">Cytoplasmic vesicle</location>
        <location evidence="7">Secretory vesicle</location>
        <location evidence="7">Acrosome lumen</location>
    </subcellularLocation>
</comment>
<feature type="domain" description="Sushi" evidence="10">
    <location>
        <begin position="53"/>
        <end position="113"/>
    </location>
</feature>
<evidence type="ECO:0000313" key="11">
    <source>
        <dbReference type="Ensembl" id="ENSJJAP00000020925.1"/>
    </source>
</evidence>
<name>A0A8C5LC11_JACJA</name>
<keyword evidence="5" id="KW-0325">Glycoprotein</keyword>
<dbReference type="SUPFAM" id="SSF57535">
    <property type="entry name" value="Complement control module/SCR domain"/>
    <property type="match status" value="6"/>
</dbReference>
<gene>
    <name evidence="11" type="primary">LOC101603229</name>
</gene>
<dbReference type="Gene3D" id="2.20.28.230">
    <property type="match status" value="1"/>
</dbReference>
<dbReference type="FunFam" id="2.10.70.10:FF:000014">
    <property type="entry name" value="Membrane cofactor protein"/>
    <property type="match status" value="2"/>
</dbReference>
<dbReference type="AlphaFoldDB" id="A0A8C5LC11"/>
<dbReference type="SMART" id="SM00032">
    <property type="entry name" value="CCP"/>
    <property type="match status" value="6"/>
</dbReference>
<keyword evidence="6" id="KW-0278">Fertilization</keyword>
<evidence type="ECO:0000256" key="6">
    <source>
        <dbReference type="ARBA" id="ARBA00023279"/>
    </source>
</evidence>
<dbReference type="CDD" id="cd00033">
    <property type="entry name" value="CCP"/>
    <property type="match status" value="6"/>
</dbReference>
<keyword evidence="1 9" id="KW-0768">Sushi</keyword>
<dbReference type="GeneTree" id="ENSGT00940000154640"/>
<evidence type="ECO:0000256" key="2">
    <source>
        <dbReference type="ARBA" id="ARBA00022729"/>
    </source>
</evidence>
<dbReference type="Ensembl" id="ENSJJAT00000027475.1">
    <property type="protein sequence ID" value="ENSJJAP00000020925.1"/>
    <property type="gene ID" value="ENSJJAG00000021444.1"/>
</dbReference>
<reference evidence="11" key="1">
    <citation type="submission" date="2025-08" db="UniProtKB">
        <authorList>
            <consortium name="Ensembl"/>
        </authorList>
    </citation>
    <scope>IDENTIFICATION</scope>
</reference>
<keyword evidence="2" id="KW-0732">Signal</keyword>
<keyword evidence="3" id="KW-0677">Repeat</keyword>